<reference evidence="1 2" key="1">
    <citation type="submission" date="2018-05" db="EMBL/GenBank/DDBJ databases">
        <title>Genome Sequence of an Efficient Indole-Degrading Bacterium, Alcaligenes sp.YBY.</title>
        <authorList>
            <person name="Yang B."/>
        </authorList>
    </citation>
    <scope>NUCLEOTIDE SEQUENCE [LARGE SCALE GENOMIC DNA]</scope>
    <source>
        <strain evidence="1 2">YBY</strain>
    </source>
</reference>
<protein>
    <submittedName>
        <fullName evidence="1">Uncharacterized protein</fullName>
    </submittedName>
</protein>
<organism evidence="1 2">
    <name type="scientific">Alcaligenes faecalis</name>
    <dbReference type="NCBI Taxonomy" id="511"/>
    <lineage>
        <taxon>Bacteria</taxon>
        <taxon>Pseudomonadati</taxon>
        <taxon>Pseudomonadota</taxon>
        <taxon>Betaproteobacteria</taxon>
        <taxon>Burkholderiales</taxon>
        <taxon>Alcaligenaceae</taxon>
        <taxon>Alcaligenes</taxon>
    </lineage>
</organism>
<evidence type="ECO:0000313" key="1">
    <source>
        <dbReference type="EMBL" id="PWE15620.1"/>
    </source>
</evidence>
<dbReference type="EMBL" id="QEXO01000001">
    <property type="protein sequence ID" value="PWE15620.1"/>
    <property type="molecule type" value="Genomic_DNA"/>
</dbReference>
<evidence type="ECO:0000313" key="2">
    <source>
        <dbReference type="Proteomes" id="UP000245216"/>
    </source>
</evidence>
<dbReference type="RefSeq" id="WP_109088320.1">
    <property type="nucleotide sequence ID" value="NZ_QEXO01000001.1"/>
</dbReference>
<accession>A0A2U2BNM8</accession>
<dbReference type="AlphaFoldDB" id="A0A2U2BNM8"/>
<comment type="caution">
    <text evidence="1">The sequence shown here is derived from an EMBL/GenBank/DDBJ whole genome shotgun (WGS) entry which is preliminary data.</text>
</comment>
<gene>
    <name evidence="1" type="ORF">DF183_02495</name>
</gene>
<sequence>MVKIKSVLNSEGAIRSYEIHVDGRTLVKPNGATQDFDTYEQACKAVQQVEEMTQTRVRHETLAQAKGAMQFQFMVMQDGVDFGCHADFGNGMEPFYPDTPTSRFYKKG</sequence>
<reference evidence="1 2" key="2">
    <citation type="submission" date="2018-05" db="EMBL/GenBank/DDBJ databases">
        <authorList>
            <person name="Lanie J.A."/>
            <person name="Ng W.-L."/>
            <person name="Kazmierczak K.M."/>
            <person name="Andrzejewski T.M."/>
            <person name="Davidsen T.M."/>
            <person name="Wayne K.J."/>
            <person name="Tettelin H."/>
            <person name="Glass J.I."/>
            <person name="Rusch D."/>
            <person name="Podicherti R."/>
            <person name="Tsui H.-C.T."/>
            <person name="Winkler M.E."/>
        </authorList>
    </citation>
    <scope>NUCLEOTIDE SEQUENCE [LARGE SCALE GENOMIC DNA]</scope>
    <source>
        <strain evidence="1 2">YBY</strain>
    </source>
</reference>
<dbReference type="Proteomes" id="UP000245216">
    <property type="component" value="Unassembled WGS sequence"/>
</dbReference>
<proteinExistence type="predicted"/>
<name>A0A2U2BNM8_ALCFA</name>